<comment type="caution">
    <text evidence="1">The sequence shown here is derived from an EMBL/GenBank/DDBJ whole genome shotgun (WGS) entry which is preliminary data.</text>
</comment>
<gene>
    <name evidence="1" type="ORF">NPIL_469631</name>
</gene>
<protein>
    <submittedName>
        <fullName evidence="1">Uncharacterized protein</fullName>
    </submittedName>
</protein>
<accession>A0A8X6NGQ4</accession>
<evidence type="ECO:0000313" key="2">
    <source>
        <dbReference type="Proteomes" id="UP000887013"/>
    </source>
</evidence>
<organism evidence="1 2">
    <name type="scientific">Nephila pilipes</name>
    <name type="common">Giant wood spider</name>
    <name type="synonym">Nephila maculata</name>
    <dbReference type="NCBI Taxonomy" id="299642"/>
    <lineage>
        <taxon>Eukaryota</taxon>
        <taxon>Metazoa</taxon>
        <taxon>Ecdysozoa</taxon>
        <taxon>Arthropoda</taxon>
        <taxon>Chelicerata</taxon>
        <taxon>Arachnida</taxon>
        <taxon>Araneae</taxon>
        <taxon>Araneomorphae</taxon>
        <taxon>Entelegynae</taxon>
        <taxon>Araneoidea</taxon>
        <taxon>Nephilidae</taxon>
        <taxon>Nephila</taxon>
    </lineage>
</organism>
<name>A0A8X6NGQ4_NEPPI</name>
<sequence length="89" mass="10134">MFPLSVCHMPSDCLSKILLNASQTVISANRRLCPDKLNVPLYKTVFGRTLGSSADPVSMEAVVQKRMRRLDLENPRRDSNTFRNQIKQQ</sequence>
<keyword evidence="2" id="KW-1185">Reference proteome</keyword>
<proteinExistence type="predicted"/>
<reference evidence="1" key="1">
    <citation type="submission" date="2020-08" db="EMBL/GenBank/DDBJ databases">
        <title>Multicomponent nature underlies the extraordinary mechanical properties of spider dragline silk.</title>
        <authorList>
            <person name="Kono N."/>
            <person name="Nakamura H."/>
            <person name="Mori M."/>
            <person name="Yoshida Y."/>
            <person name="Ohtoshi R."/>
            <person name="Malay A.D."/>
            <person name="Moran D.A.P."/>
            <person name="Tomita M."/>
            <person name="Numata K."/>
            <person name="Arakawa K."/>
        </authorList>
    </citation>
    <scope>NUCLEOTIDE SEQUENCE</scope>
</reference>
<evidence type="ECO:0000313" key="1">
    <source>
        <dbReference type="EMBL" id="GFT12392.1"/>
    </source>
</evidence>
<dbReference type="Proteomes" id="UP000887013">
    <property type="component" value="Unassembled WGS sequence"/>
</dbReference>
<dbReference type="EMBL" id="BMAW01104111">
    <property type="protein sequence ID" value="GFT12392.1"/>
    <property type="molecule type" value="Genomic_DNA"/>
</dbReference>
<dbReference type="AlphaFoldDB" id="A0A8X6NGQ4"/>